<dbReference type="InterPro" id="IPR039424">
    <property type="entry name" value="SBP_5"/>
</dbReference>
<accession>A0A2H0KMB0</accession>
<dbReference type="CDD" id="cd00995">
    <property type="entry name" value="PBP2_NikA_DppA_OppA_like"/>
    <property type="match status" value="1"/>
</dbReference>
<evidence type="ECO:0000259" key="5">
    <source>
        <dbReference type="Pfam" id="PF00496"/>
    </source>
</evidence>
<name>A0A2H0KMB0_9BACT</name>
<reference evidence="6 7" key="1">
    <citation type="submission" date="2017-09" db="EMBL/GenBank/DDBJ databases">
        <title>Depth-based differentiation of microbial function through sediment-hosted aquifers and enrichment of novel symbionts in the deep terrestrial subsurface.</title>
        <authorList>
            <person name="Probst A.J."/>
            <person name="Ladd B."/>
            <person name="Jarett J.K."/>
            <person name="Geller-Mcgrath D.E."/>
            <person name="Sieber C.M."/>
            <person name="Emerson J.B."/>
            <person name="Anantharaman K."/>
            <person name="Thomas B.C."/>
            <person name="Malmstrom R."/>
            <person name="Stieglmeier M."/>
            <person name="Klingl A."/>
            <person name="Woyke T."/>
            <person name="Ryan C.M."/>
            <person name="Banfield J.F."/>
        </authorList>
    </citation>
    <scope>NUCLEOTIDE SEQUENCE [LARGE SCALE GENOMIC DNA]</scope>
    <source>
        <strain evidence="6">CG11_big_fil_rev_8_21_14_0_20_35_14</strain>
    </source>
</reference>
<keyword evidence="4" id="KW-0472">Membrane</keyword>
<evidence type="ECO:0000313" key="6">
    <source>
        <dbReference type="EMBL" id="PIQ72392.1"/>
    </source>
</evidence>
<feature type="domain" description="Solute-binding protein family 5" evidence="5">
    <location>
        <begin position="195"/>
        <end position="376"/>
    </location>
</feature>
<gene>
    <name evidence="6" type="ORF">COV86_03225</name>
</gene>
<dbReference type="InterPro" id="IPR000914">
    <property type="entry name" value="SBP_5_dom"/>
</dbReference>
<dbReference type="SUPFAM" id="SSF53850">
    <property type="entry name" value="Periplasmic binding protein-like II"/>
    <property type="match status" value="1"/>
</dbReference>
<dbReference type="Pfam" id="PF00496">
    <property type="entry name" value="SBP_bac_5"/>
    <property type="match status" value="2"/>
</dbReference>
<dbReference type="Gene3D" id="3.40.190.10">
    <property type="entry name" value="Periplasmic binding protein-like II"/>
    <property type="match status" value="1"/>
</dbReference>
<keyword evidence="4" id="KW-1133">Transmembrane helix</keyword>
<evidence type="ECO:0000256" key="4">
    <source>
        <dbReference type="SAM" id="Phobius"/>
    </source>
</evidence>
<dbReference type="PANTHER" id="PTHR30290">
    <property type="entry name" value="PERIPLASMIC BINDING COMPONENT OF ABC TRANSPORTER"/>
    <property type="match status" value="1"/>
</dbReference>
<dbReference type="Gene3D" id="3.90.76.10">
    <property type="entry name" value="Dipeptide-binding Protein, Domain 1"/>
    <property type="match status" value="1"/>
</dbReference>
<keyword evidence="4" id="KW-0812">Transmembrane</keyword>
<feature type="transmembrane region" description="Helical" evidence="4">
    <location>
        <begin position="26"/>
        <end position="48"/>
    </location>
</feature>
<evidence type="ECO:0000313" key="7">
    <source>
        <dbReference type="Proteomes" id="UP000229570"/>
    </source>
</evidence>
<organism evidence="6 7">
    <name type="scientific">Candidatus Roizmanbacteria bacterium CG11_big_fil_rev_8_21_14_0_20_35_14</name>
    <dbReference type="NCBI Taxonomy" id="1974855"/>
    <lineage>
        <taxon>Bacteria</taxon>
        <taxon>Candidatus Roizmaniibacteriota</taxon>
    </lineage>
</organism>
<dbReference type="Proteomes" id="UP000229570">
    <property type="component" value="Unassembled WGS sequence"/>
</dbReference>
<dbReference type="InterPro" id="IPR030678">
    <property type="entry name" value="Peptide/Ni-bd"/>
</dbReference>
<dbReference type="GO" id="GO:0015833">
    <property type="term" value="P:peptide transport"/>
    <property type="evidence" value="ECO:0007669"/>
    <property type="project" value="TreeGrafter"/>
</dbReference>
<protein>
    <recommendedName>
        <fullName evidence="5">Solute-binding protein family 5 domain-containing protein</fullName>
    </recommendedName>
</protein>
<dbReference type="PANTHER" id="PTHR30290:SF9">
    <property type="entry name" value="OLIGOPEPTIDE-BINDING PROTEIN APPA"/>
    <property type="match status" value="1"/>
</dbReference>
<comment type="caution">
    <text evidence="6">The sequence shown here is derived from an EMBL/GenBank/DDBJ whole genome shotgun (WGS) entry which is preliminary data.</text>
</comment>
<proteinExistence type="inferred from homology"/>
<evidence type="ECO:0000256" key="1">
    <source>
        <dbReference type="ARBA" id="ARBA00005695"/>
    </source>
</evidence>
<evidence type="ECO:0000256" key="3">
    <source>
        <dbReference type="ARBA" id="ARBA00022729"/>
    </source>
</evidence>
<dbReference type="AlphaFoldDB" id="A0A2H0KMB0"/>
<dbReference type="Gene3D" id="3.10.105.10">
    <property type="entry name" value="Dipeptide-binding Protein, Domain 3"/>
    <property type="match status" value="1"/>
</dbReference>
<dbReference type="GO" id="GO:1904680">
    <property type="term" value="F:peptide transmembrane transporter activity"/>
    <property type="evidence" value="ECO:0007669"/>
    <property type="project" value="TreeGrafter"/>
</dbReference>
<keyword evidence="2" id="KW-0813">Transport</keyword>
<dbReference type="EMBL" id="PCVL01000045">
    <property type="protein sequence ID" value="PIQ72392.1"/>
    <property type="molecule type" value="Genomic_DNA"/>
</dbReference>
<dbReference type="GO" id="GO:0043190">
    <property type="term" value="C:ATP-binding cassette (ABC) transporter complex"/>
    <property type="evidence" value="ECO:0007669"/>
    <property type="project" value="InterPro"/>
</dbReference>
<sequence length="454" mass="52419">MTVFQKKAFRYYYWLAIEFFKKNGRLIAISFFISFLVIIGFLSISPYIKVALTREETIGLVGNYDLNNPPEEMAAKISNGLVSISEKGEIIPVIANSWEVKKGGQEYRFHLKDNLLWGDGKKFSASDIKYQFEDITVKPVDERTIDFFLNKPLEIFPTYLNKPLLKYPLIGVAGYYKIGKIRIEYGYLKEVALTPNTKNIAPLRYKFYANDSQLINAYKRGEISQMTITKKSIADTFLNWKNSIVSKSVDYSRLLTIFFNFKNPIFKSKNFREALSMLINTEKLSEFGEVAKGSIPPISWAYNPDLKDSIYDLETATKIIEKEVPASESAKLNFVTFFDYYDVADEFVGEIKKAGLSVDLSVASLDRPDNFDLFLAFLKVPVDPDQYYFWHSTQKVGNIGSYKNVKVDLLLEKARSTINIEEREKNYFDLQKAMQDDPPAIFLYYPYVYTIKRK</sequence>
<feature type="domain" description="Solute-binding protein family 5" evidence="5">
    <location>
        <begin position="89"/>
        <end position="141"/>
    </location>
</feature>
<dbReference type="PIRSF" id="PIRSF002741">
    <property type="entry name" value="MppA"/>
    <property type="match status" value="1"/>
</dbReference>
<comment type="similarity">
    <text evidence="1">Belongs to the bacterial solute-binding protein 5 family.</text>
</comment>
<dbReference type="GO" id="GO:0042597">
    <property type="term" value="C:periplasmic space"/>
    <property type="evidence" value="ECO:0007669"/>
    <property type="project" value="UniProtKB-ARBA"/>
</dbReference>
<evidence type="ECO:0000256" key="2">
    <source>
        <dbReference type="ARBA" id="ARBA00022448"/>
    </source>
</evidence>
<keyword evidence="3" id="KW-0732">Signal</keyword>